<dbReference type="AlphaFoldDB" id="A0A9D3M9L4"/>
<feature type="compositionally biased region" description="Polar residues" evidence="2">
    <location>
        <begin position="562"/>
        <end position="579"/>
    </location>
</feature>
<feature type="compositionally biased region" description="Pro residues" evidence="2">
    <location>
        <begin position="586"/>
        <end position="619"/>
    </location>
</feature>
<feature type="compositionally biased region" description="Basic and acidic residues" evidence="2">
    <location>
        <begin position="743"/>
        <end position="752"/>
    </location>
</feature>
<proteinExistence type="inferred from homology"/>
<reference evidence="3" key="1">
    <citation type="submission" date="2021-01" db="EMBL/GenBank/DDBJ databases">
        <title>A chromosome-scale assembly of European eel, Anguilla anguilla.</title>
        <authorList>
            <person name="Henkel C."/>
            <person name="Jong-Raadsen S.A."/>
            <person name="Dufour S."/>
            <person name="Weltzien F.-A."/>
            <person name="Palstra A.P."/>
            <person name="Pelster B."/>
            <person name="Spaink H.P."/>
            <person name="Van Den Thillart G.E."/>
            <person name="Jansen H."/>
            <person name="Zahm M."/>
            <person name="Klopp C."/>
            <person name="Cedric C."/>
            <person name="Louis A."/>
            <person name="Berthelot C."/>
            <person name="Parey E."/>
            <person name="Roest Crollius H."/>
            <person name="Montfort J."/>
            <person name="Robinson-Rechavi M."/>
            <person name="Bucao C."/>
            <person name="Bouchez O."/>
            <person name="Gislard M."/>
            <person name="Lluch J."/>
            <person name="Milhes M."/>
            <person name="Lampietro C."/>
            <person name="Lopez Roques C."/>
            <person name="Donnadieu C."/>
            <person name="Braasch I."/>
            <person name="Desvignes T."/>
            <person name="Postlethwait J."/>
            <person name="Bobe J."/>
            <person name="Guiguen Y."/>
            <person name="Dirks R."/>
        </authorList>
    </citation>
    <scope>NUCLEOTIDE SEQUENCE</scope>
    <source>
        <strain evidence="3">Tag_6206</strain>
        <tissue evidence="3">Liver</tissue>
    </source>
</reference>
<evidence type="ECO:0000256" key="2">
    <source>
        <dbReference type="SAM" id="MobiDB-lite"/>
    </source>
</evidence>
<feature type="region of interest" description="Disordered" evidence="2">
    <location>
        <begin position="498"/>
        <end position="683"/>
    </location>
</feature>
<organism evidence="3 4">
    <name type="scientific">Anguilla anguilla</name>
    <name type="common">European freshwater eel</name>
    <name type="synonym">Muraena anguilla</name>
    <dbReference type="NCBI Taxonomy" id="7936"/>
    <lineage>
        <taxon>Eukaryota</taxon>
        <taxon>Metazoa</taxon>
        <taxon>Chordata</taxon>
        <taxon>Craniata</taxon>
        <taxon>Vertebrata</taxon>
        <taxon>Euteleostomi</taxon>
        <taxon>Actinopterygii</taxon>
        <taxon>Neopterygii</taxon>
        <taxon>Teleostei</taxon>
        <taxon>Anguilliformes</taxon>
        <taxon>Anguillidae</taxon>
        <taxon>Anguilla</taxon>
    </lineage>
</organism>
<dbReference type="EMBL" id="JAFIRN010000010">
    <property type="protein sequence ID" value="KAG5841523.1"/>
    <property type="molecule type" value="Genomic_DNA"/>
</dbReference>
<evidence type="ECO:0000256" key="1">
    <source>
        <dbReference type="ARBA" id="ARBA00038349"/>
    </source>
</evidence>
<comment type="similarity">
    <text evidence="1">Belongs to the protein kinase superfamily.</text>
</comment>
<accession>A0A9D3M9L4</accession>
<sequence>MSACGEFADHLWKPGSCKNCFHPSSAHRSNGGLVQAKARADADEDNCVNLSTSYSKPTIAVRPTVMNPDTSDMLTDVNMNTEQDNQKYVMDKLSLMEMLELSPFYRGKNGCSRSLREVVMQNAASGKVDYFCRFSCDSLSCSAHQPETRFVSSVPVEGQGPLALRECGASAASRPQVTDPVKSSSPTRASVQEPERTAPSSGSCEEHRGIVSDGLADGLAAQKQQAALANAMDIVATAPTSPVQSRNTEPPDSSGSFSLGCVPLGSPDHSCSCGSSLGELPGAPGPCSCPRSCPSPMDSSSCSTGQSWPQTVLILPSMPSDSESITLRSEPIYAESTKRKKKATVGSPSQQHSALEGALAVDLQGPRNHSMTGNTGGPGGILYLARSGSAVRLLCPHLSSASCKDSGCSTFQCCHTSTETNTGPLKCRPQVSPPIPPKRSSSSPKFEPACLSPSPHPEVHSYPSPPTQQLCLSQAWNRDMGGVHSPIPAGEALELRNAQNPKTEEQEEEEGGECGTPRASDTASVLQPKDWCPTVHCKESTSPGTARSGVSPLGLDGHRGNRFTSGTSCTAAQSEGNSGSHHDTMPPQPPPSDTMPPQPPSDTMPPQPPPSDTMPPPPPPKKHHRMSGTMQQPNADLQTRAWTDHVEHFTPPFRTLPGGFCATSSDGPASFPRILSDGGGPFLPSLSVCLTPPLVWPLPDAPPSSSPGLSQQPPPLPEKRLVNRCVSGSITGFLFGSISGPRSEGEATERPKPPFPPQLVRGRRLYDDNPAEPALSRRVPGACSDDAEPRPAPPHAGPATRTGTSPL</sequence>
<feature type="compositionally biased region" description="Polar residues" evidence="2">
    <location>
        <begin position="173"/>
        <end position="190"/>
    </location>
</feature>
<protein>
    <submittedName>
        <fullName evidence="3">Uncharacterized protein</fullName>
    </submittedName>
</protein>
<feature type="region of interest" description="Disordered" evidence="2">
    <location>
        <begin position="168"/>
        <end position="208"/>
    </location>
</feature>
<evidence type="ECO:0000313" key="4">
    <source>
        <dbReference type="Proteomes" id="UP001044222"/>
    </source>
</evidence>
<comment type="caution">
    <text evidence="3">The sequence shown here is derived from an EMBL/GenBank/DDBJ whole genome shotgun (WGS) entry which is preliminary data.</text>
</comment>
<keyword evidence="4" id="KW-1185">Reference proteome</keyword>
<feature type="region of interest" description="Disordered" evidence="2">
    <location>
        <begin position="333"/>
        <end position="354"/>
    </location>
</feature>
<gene>
    <name evidence="3" type="ORF">ANANG_G00200410</name>
</gene>
<feature type="compositionally biased region" description="Polar residues" evidence="2">
    <location>
        <begin position="628"/>
        <end position="641"/>
    </location>
</feature>
<feature type="region of interest" description="Disordered" evidence="2">
    <location>
        <begin position="698"/>
        <end position="721"/>
    </location>
</feature>
<dbReference type="PANTHER" id="PTHR22972">
    <property type="entry name" value="SERINE/THREONINE PROTEIN KINASE"/>
    <property type="match status" value="1"/>
</dbReference>
<dbReference type="GO" id="GO:0004672">
    <property type="term" value="F:protein kinase activity"/>
    <property type="evidence" value="ECO:0007669"/>
    <property type="project" value="TreeGrafter"/>
</dbReference>
<feature type="region of interest" description="Disordered" evidence="2">
    <location>
        <begin position="422"/>
        <end position="467"/>
    </location>
</feature>
<evidence type="ECO:0000313" key="3">
    <source>
        <dbReference type="EMBL" id="KAG5841523.1"/>
    </source>
</evidence>
<dbReference type="Proteomes" id="UP001044222">
    <property type="component" value="Chromosome 10"/>
</dbReference>
<dbReference type="PANTHER" id="PTHR22972:SF3">
    <property type="entry name" value="INACTIVE TYROSINE-PROTEIN KINASE PRAG1"/>
    <property type="match status" value="1"/>
</dbReference>
<name>A0A9D3M9L4_ANGAN</name>
<feature type="region of interest" description="Disordered" evidence="2">
    <location>
        <begin position="736"/>
        <end position="807"/>
    </location>
</feature>
<dbReference type="InterPro" id="IPR051511">
    <property type="entry name" value="MitoQC_Scaffold_Kinases"/>
</dbReference>